<organism evidence="4 5">
    <name type="scientific">Roseisolibacter agri</name>
    <dbReference type="NCBI Taxonomy" id="2014610"/>
    <lineage>
        <taxon>Bacteria</taxon>
        <taxon>Pseudomonadati</taxon>
        <taxon>Gemmatimonadota</taxon>
        <taxon>Gemmatimonadia</taxon>
        <taxon>Gemmatimonadales</taxon>
        <taxon>Gemmatimonadaceae</taxon>
        <taxon>Roseisolibacter</taxon>
    </lineage>
</organism>
<gene>
    <name evidence="4" type="ORF">rosag_39650</name>
</gene>
<evidence type="ECO:0000259" key="3">
    <source>
        <dbReference type="Pfam" id="PF17782"/>
    </source>
</evidence>
<dbReference type="GO" id="GO:0009294">
    <property type="term" value="P:DNA-mediated transformation"/>
    <property type="evidence" value="ECO:0007669"/>
    <property type="project" value="InterPro"/>
</dbReference>
<dbReference type="InterPro" id="IPR003488">
    <property type="entry name" value="DprA"/>
</dbReference>
<evidence type="ECO:0000313" key="5">
    <source>
        <dbReference type="Proteomes" id="UP001161325"/>
    </source>
</evidence>
<dbReference type="InterPro" id="IPR057666">
    <property type="entry name" value="DrpA_SLOG"/>
</dbReference>
<dbReference type="Gene3D" id="3.40.50.450">
    <property type="match status" value="1"/>
</dbReference>
<dbReference type="InterPro" id="IPR036388">
    <property type="entry name" value="WH-like_DNA-bd_sf"/>
</dbReference>
<accession>A0AA37QBW8</accession>
<dbReference type="AlphaFoldDB" id="A0AA37QBW8"/>
<name>A0AA37QBW8_9BACT</name>
<dbReference type="Pfam" id="PF02481">
    <property type="entry name" value="DNA_processg_A"/>
    <property type="match status" value="1"/>
</dbReference>
<dbReference type="Pfam" id="PF17782">
    <property type="entry name" value="WHD_DprA"/>
    <property type="match status" value="1"/>
</dbReference>
<dbReference type="PANTHER" id="PTHR43022:SF1">
    <property type="entry name" value="PROTEIN SMF"/>
    <property type="match status" value="1"/>
</dbReference>
<comment type="caution">
    <text evidence="4">The sequence shown here is derived from an EMBL/GenBank/DDBJ whole genome shotgun (WGS) entry which is preliminary data.</text>
</comment>
<comment type="similarity">
    <text evidence="1">Belongs to the DprA/Smf family.</text>
</comment>
<sequence length="366" mass="36745">MTTLPIAGDHPPAPDDRRLALALACAPTVGPVRFRALLARHDGRAGRALREQAPASSARAALLDEAEERLRRARVAGLALTLLGEPDYPASLYDLPDAPPALWYAGDLSHVAAPAAALVGMRAPSAYGLRCARAMAAALARAGVVVVSGMARGIDGAAHEAALDAGAPSIAVLGTGANVAYPTAHRALHARLVRDGLVLSEAPPGAVATPGAFPRRNRIIAALARVTVVVEAGVKSGALITAGVAADLGRTVAAVPGPIDVPGAAGGNALLRDGAQLVATVDDVLALAGVAARPSTAAAGRAPAVAPAGLGPDERALWDALCAPAPGADALVERTGLPVKRCITALTALELAGLVESRWSGEIARR</sequence>
<keyword evidence="5" id="KW-1185">Reference proteome</keyword>
<feature type="domain" description="DprA winged helix" evidence="3">
    <location>
        <begin position="302"/>
        <end position="357"/>
    </location>
</feature>
<proteinExistence type="inferred from homology"/>
<evidence type="ECO:0000313" key="4">
    <source>
        <dbReference type="EMBL" id="GLC27452.1"/>
    </source>
</evidence>
<dbReference type="EMBL" id="BRXS01000006">
    <property type="protein sequence ID" value="GLC27452.1"/>
    <property type="molecule type" value="Genomic_DNA"/>
</dbReference>
<dbReference type="RefSeq" id="WP_284351891.1">
    <property type="nucleotide sequence ID" value="NZ_BRXS01000006.1"/>
</dbReference>
<evidence type="ECO:0000256" key="1">
    <source>
        <dbReference type="ARBA" id="ARBA00006525"/>
    </source>
</evidence>
<protein>
    <submittedName>
        <fullName evidence="4">DNA processing protein DprA</fullName>
    </submittedName>
</protein>
<feature type="domain" description="Smf/DprA SLOG" evidence="2">
    <location>
        <begin position="81"/>
        <end position="286"/>
    </location>
</feature>
<dbReference type="NCBIfam" id="TIGR00732">
    <property type="entry name" value="dprA"/>
    <property type="match status" value="1"/>
</dbReference>
<dbReference type="Proteomes" id="UP001161325">
    <property type="component" value="Unassembled WGS sequence"/>
</dbReference>
<dbReference type="PANTHER" id="PTHR43022">
    <property type="entry name" value="PROTEIN SMF"/>
    <property type="match status" value="1"/>
</dbReference>
<reference evidence="4" key="1">
    <citation type="submission" date="2022-08" db="EMBL/GenBank/DDBJ databases">
        <title>Draft genome sequencing of Roseisolibacter agri AW1220.</title>
        <authorList>
            <person name="Tobiishi Y."/>
            <person name="Tonouchi A."/>
        </authorList>
    </citation>
    <scope>NUCLEOTIDE SEQUENCE</scope>
    <source>
        <strain evidence="4">AW1220</strain>
    </source>
</reference>
<dbReference type="SUPFAM" id="SSF102405">
    <property type="entry name" value="MCP/YpsA-like"/>
    <property type="match status" value="1"/>
</dbReference>
<dbReference type="InterPro" id="IPR041614">
    <property type="entry name" value="DprA_WH"/>
</dbReference>
<evidence type="ECO:0000259" key="2">
    <source>
        <dbReference type="Pfam" id="PF02481"/>
    </source>
</evidence>
<dbReference type="Gene3D" id="1.10.10.10">
    <property type="entry name" value="Winged helix-like DNA-binding domain superfamily/Winged helix DNA-binding domain"/>
    <property type="match status" value="1"/>
</dbReference>